<accession>A0A167U6H7</accession>
<evidence type="ECO:0000313" key="1">
    <source>
        <dbReference type="EMBL" id="KZP03637.1"/>
    </source>
</evidence>
<protein>
    <submittedName>
        <fullName evidence="1">Uncharacterized protein</fullName>
    </submittedName>
</protein>
<organism evidence="1 2">
    <name type="scientific">Athelia psychrophila</name>
    <dbReference type="NCBI Taxonomy" id="1759441"/>
    <lineage>
        <taxon>Eukaryota</taxon>
        <taxon>Fungi</taxon>
        <taxon>Dikarya</taxon>
        <taxon>Basidiomycota</taxon>
        <taxon>Agaricomycotina</taxon>
        <taxon>Agaricomycetes</taxon>
        <taxon>Agaricomycetidae</taxon>
        <taxon>Atheliales</taxon>
        <taxon>Atheliaceae</taxon>
        <taxon>Athelia</taxon>
    </lineage>
</organism>
<sequence length="171" mass="18398">MKGTALPVLTAKPSCYPPSCASLCIPLLDLLGSALPTSPGPILSVGCGAGLLEALLLLHHPPLAAHLRGVEILHVNRFLPDDVVLRANGTWHIVGEAREAVALLFIYPRETKLVKAYLDAAAKAGVVVWIGPRRDFEEYGAVLASWGEDTTQGQADKVVEPYERLAVFVRR</sequence>
<evidence type="ECO:0000313" key="2">
    <source>
        <dbReference type="Proteomes" id="UP000076532"/>
    </source>
</evidence>
<dbReference type="OrthoDB" id="2151982at2759"/>
<proteinExistence type="predicted"/>
<dbReference type="EMBL" id="KV418029">
    <property type="protein sequence ID" value="KZP03637.1"/>
    <property type="molecule type" value="Genomic_DNA"/>
</dbReference>
<name>A0A167U6H7_9AGAM</name>
<keyword evidence="2" id="KW-1185">Reference proteome</keyword>
<reference evidence="1 2" key="1">
    <citation type="journal article" date="2016" name="Mol. Biol. Evol.">
        <title>Comparative Genomics of Early-Diverging Mushroom-Forming Fungi Provides Insights into the Origins of Lignocellulose Decay Capabilities.</title>
        <authorList>
            <person name="Nagy L.G."/>
            <person name="Riley R."/>
            <person name="Tritt A."/>
            <person name="Adam C."/>
            <person name="Daum C."/>
            <person name="Floudas D."/>
            <person name="Sun H."/>
            <person name="Yadav J.S."/>
            <person name="Pangilinan J."/>
            <person name="Larsson K.H."/>
            <person name="Matsuura K."/>
            <person name="Barry K."/>
            <person name="Labutti K."/>
            <person name="Kuo R."/>
            <person name="Ohm R.A."/>
            <person name="Bhattacharya S.S."/>
            <person name="Shirouzu T."/>
            <person name="Yoshinaga Y."/>
            <person name="Martin F.M."/>
            <person name="Grigoriev I.V."/>
            <person name="Hibbett D.S."/>
        </authorList>
    </citation>
    <scope>NUCLEOTIDE SEQUENCE [LARGE SCALE GENOMIC DNA]</scope>
    <source>
        <strain evidence="1 2">CBS 109695</strain>
    </source>
</reference>
<dbReference type="Proteomes" id="UP000076532">
    <property type="component" value="Unassembled WGS sequence"/>
</dbReference>
<dbReference type="AlphaFoldDB" id="A0A167U6H7"/>
<gene>
    <name evidence="1" type="ORF">FIBSPDRAFT_879269</name>
</gene>